<dbReference type="EMBL" id="JBHSZI010000001">
    <property type="protein sequence ID" value="MFC7057583.1"/>
    <property type="molecule type" value="Genomic_DNA"/>
</dbReference>
<dbReference type="Proteomes" id="UP001596445">
    <property type="component" value="Unassembled WGS sequence"/>
</dbReference>
<dbReference type="AlphaFoldDB" id="A0ABD5VW84"/>
<keyword evidence="2" id="KW-1133">Transmembrane helix</keyword>
<feature type="compositionally biased region" description="Acidic residues" evidence="1">
    <location>
        <begin position="1"/>
        <end position="16"/>
    </location>
</feature>
<feature type="transmembrane region" description="Helical" evidence="2">
    <location>
        <begin position="45"/>
        <end position="64"/>
    </location>
</feature>
<reference evidence="3 4" key="1">
    <citation type="journal article" date="2019" name="Int. J. Syst. Evol. Microbiol.">
        <title>The Global Catalogue of Microorganisms (GCM) 10K type strain sequencing project: providing services to taxonomists for standard genome sequencing and annotation.</title>
        <authorList>
            <consortium name="The Broad Institute Genomics Platform"/>
            <consortium name="The Broad Institute Genome Sequencing Center for Infectious Disease"/>
            <person name="Wu L."/>
            <person name="Ma J."/>
        </authorList>
    </citation>
    <scope>NUCLEOTIDE SEQUENCE [LARGE SCALE GENOMIC DNA]</scope>
    <source>
        <strain evidence="3 4">JCM 30072</strain>
    </source>
</reference>
<keyword evidence="2" id="KW-0812">Transmembrane</keyword>
<gene>
    <name evidence="3" type="ORF">ACFQQG_04580</name>
</gene>
<keyword evidence="4" id="KW-1185">Reference proteome</keyword>
<accession>A0ABD5VW84</accession>
<sequence length="102" mass="10943">MSVEDESGDDADDEAVPQDREQDPPEQAETPEVTPQSRDLRRQQYMVGVGASILTGFALAVGSLQQFPELPGPVALAAGIVGASVVYWLVKRSLFPTDEELG</sequence>
<feature type="region of interest" description="Disordered" evidence="1">
    <location>
        <begin position="1"/>
        <end position="41"/>
    </location>
</feature>
<evidence type="ECO:0000256" key="1">
    <source>
        <dbReference type="SAM" id="MobiDB-lite"/>
    </source>
</evidence>
<keyword evidence="2" id="KW-0472">Membrane</keyword>
<evidence type="ECO:0000313" key="3">
    <source>
        <dbReference type="EMBL" id="MFC7057583.1"/>
    </source>
</evidence>
<evidence type="ECO:0000256" key="2">
    <source>
        <dbReference type="SAM" id="Phobius"/>
    </source>
</evidence>
<comment type="caution">
    <text evidence="3">The sequence shown here is derived from an EMBL/GenBank/DDBJ whole genome shotgun (WGS) entry which is preliminary data.</text>
</comment>
<dbReference type="GeneID" id="76629463"/>
<dbReference type="RefSeq" id="WP_267163350.1">
    <property type="nucleotide sequence ID" value="NZ_CP112972.1"/>
</dbReference>
<feature type="transmembrane region" description="Helical" evidence="2">
    <location>
        <begin position="70"/>
        <end position="90"/>
    </location>
</feature>
<evidence type="ECO:0000313" key="4">
    <source>
        <dbReference type="Proteomes" id="UP001596445"/>
    </source>
</evidence>
<name>A0ABD5VW84_9EURY</name>
<organism evidence="3 4">
    <name type="scientific">Halovenus salina</name>
    <dbReference type="NCBI Taxonomy" id="1510225"/>
    <lineage>
        <taxon>Archaea</taxon>
        <taxon>Methanobacteriati</taxon>
        <taxon>Methanobacteriota</taxon>
        <taxon>Stenosarchaea group</taxon>
        <taxon>Halobacteria</taxon>
        <taxon>Halobacteriales</taxon>
        <taxon>Haloarculaceae</taxon>
        <taxon>Halovenus</taxon>
    </lineage>
</organism>
<proteinExistence type="predicted"/>
<protein>
    <submittedName>
        <fullName evidence="3">Uncharacterized protein</fullName>
    </submittedName>
</protein>